<comment type="function">
    <text evidence="2">Catalyzes the synthesis of 5,6-dihydrouridine (D), a modified base found in the D-loop of most tRNAs, via the reduction of the C5-C6 double bond in target uridines.</text>
</comment>
<dbReference type="InterPro" id="IPR013785">
    <property type="entry name" value="Aldolase_TIM"/>
</dbReference>
<reference evidence="13" key="1">
    <citation type="submission" date="2020-05" db="EMBL/GenBank/DDBJ databases">
        <authorList>
            <person name="Chiriac C."/>
            <person name="Salcher M."/>
            <person name="Ghai R."/>
            <person name="Kavagutti S V."/>
        </authorList>
    </citation>
    <scope>NUCLEOTIDE SEQUENCE</scope>
</reference>
<dbReference type="CDD" id="cd02801">
    <property type="entry name" value="DUS_like_FMN"/>
    <property type="match status" value="1"/>
</dbReference>
<dbReference type="SUPFAM" id="SSF51395">
    <property type="entry name" value="FMN-linked oxidoreductases"/>
    <property type="match status" value="1"/>
</dbReference>
<dbReference type="PROSITE" id="PS01136">
    <property type="entry name" value="UPF0034"/>
    <property type="match status" value="1"/>
</dbReference>
<keyword evidence="8" id="KW-0694">RNA-binding</keyword>
<keyword evidence="4" id="KW-0285">Flavoprotein</keyword>
<keyword evidence="7" id="KW-0521">NADP</keyword>
<comment type="cofactor">
    <cofactor evidence="1">
        <name>FMN</name>
        <dbReference type="ChEBI" id="CHEBI:58210"/>
    </cofactor>
</comment>
<name>A0A6J6I3F8_9ZZZZ</name>
<comment type="catalytic activity">
    <reaction evidence="10">
        <text>a 5,6-dihydrouridine in tRNA + NADP(+) = a uridine in tRNA + NADPH + H(+)</text>
        <dbReference type="Rhea" id="RHEA:23624"/>
        <dbReference type="Rhea" id="RHEA-COMP:13339"/>
        <dbReference type="Rhea" id="RHEA-COMP:13887"/>
        <dbReference type="ChEBI" id="CHEBI:15378"/>
        <dbReference type="ChEBI" id="CHEBI:57783"/>
        <dbReference type="ChEBI" id="CHEBI:58349"/>
        <dbReference type="ChEBI" id="CHEBI:65315"/>
        <dbReference type="ChEBI" id="CHEBI:74443"/>
    </reaction>
</comment>
<keyword evidence="9" id="KW-0560">Oxidoreductase</keyword>
<keyword evidence="5" id="KW-0288">FMN</keyword>
<dbReference type="InterPro" id="IPR024036">
    <property type="entry name" value="tRNA-dHydroUridine_Synthase_C"/>
</dbReference>
<evidence type="ECO:0000256" key="3">
    <source>
        <dbReference type="ARBA" id="ARBA00022555"/>
    </source>
</evidence>
<evidence type="ECO:0000256" key="2">
    <source>
        <dbReference type="ARBA" id="ARBA00002790"/>
    </source>
</evidence>
<dbReference type="PIRSF" id="PIRSF006621">
    <property type="entry name" value="Dus"/>
    <property type="match status" value="1"/>
</dbReference>
<evidence type="ECO:0000256" key="6">
    <source>
        <dbReference type="ARBA" id="ARBA00022694"/>
    </source>
</evidence>
<gene>
    <name evidence="13" type="ORF">UFOPK1827_01899</name>
</gene>
<dbReference type="NCBIfam" id="TIGR00737">
    <property type="entry name" value="nifR3_yhdG"/>
    <property type="match status" value="1"/>
</dbReference>
<evidence type="ECO:0000313" key="13">
    <source>
        <dbReference type="EMBL" id="CAB4619876.1"/>
    </source>
</evidence>
<keyword evidence="3" id="KW-0820">tRNA-binding</keyword>
<dbReference type="EMBL" id="CAEZUO010000143">
    <property type="protein sequence ID" value="CAB4619876.1"/>
    <property type="molecule type" value="Genomic_DNA"/>
</dbReference>
<evidence type="ECO:0000256" key="5">
    <source>
        <dbReference type="ARBA" id="ARBA00022643"/>
    </source>
</evidence>
<dbReference type="Gene3D" id="1.10.1200.80">
    <property type="entry name" value="Putative flavin oxidoreducatase, domain 2"/>
    <property type="match status" value="1"/>
</dbReference>
<sequence>MQRSLTIGPLTVDPPVVLAPMAGVTNSAFRRLCRRYGAGLYVSEMVNARGLLEGGEKSWQLASFAPDESPRSLQLYGTDPVVVAEAVRRLISEGHVDHLDFNFGCPAPKVMRHGGGAAVPTRPRLLAAIISAAVEAADAASSGTVPVTVKMRMGLDDERLTYLEAGRIAADSGAKAVALHSRTAEQRYSGRAHWDAITALVQAVPDVPVLGNGDIWTADDAILMMEQTGCAGVVVGRACLGRPWFFGQLADVFAGRPVRPEPPLGEVAIIAAEHARLLAESVGERRAMLMMRKHLGWYLTGYAVGSVARRQLTLVASFAELDDQLAALDHSLTVDATTAARPRGTQTGPHSVIIPEGWLDAEATAPPDALADASVSGG</sequence>
<dbReference type="InterPro" id="IPR001269">
    <property type="entry name" value="DUS_fam"/>
</dbReference>
<dbReference type="InterPro" id="IPR004652">
    <property type="entry name" value="DusB-like"/>
</dbReference>
<evidence type="ECO:0000256" key="4">
    <source>
        <dbReference type="ARBA" id="ARBA00022630"/>
    </source>
</evidence>
<protein>
    <submittedName>
        <fullName evidence="13">Unannotated protein</fullName>
    </submittedName>
</protein>
<proteinExistence type="predicted"/>
<evidence type="ECO:0000256" key="8">
    <source>
        <dbReference type="ARBA" id="ARBA00022884"/>
    </source>
</evidence>
<organism evidence="13">
    <name type="scientific">freshwater metagenome</name>
    <dbReference type="NCBI Taxonomy" id="449393"/>
    <lineage>
        <taxon>unclassified sequences</taxon>
        <taxon>metagenomes</taxon>
        <taxon>ecological metagenomes</taxon>
    </lineage>
</organism>
<dbReference type="AlphaFoldDB" id="A0A6J6I3F8"/>
<accession>A0A6J6I3F8</accession>
<evidence type="ECO:0000256" key="11">
    <source>
        <dbReference type="ARBA" id="ARBA00048802"/>
    </source>
</evidence>
<dbReference type="Pfam" id="PF01207">
    <property type="entry name" value="Dus"/>
    <property type="match status" value="1"/>
</dbReference>
<evidence type="ECO:0000256" key="7">
    <source>
        <dbReference type="ARBA" id="ARBA00022857"/>
    </source>
</evidence>
<evidence type="ECO:0000259" key="12">
    <source>
        <dbReference type="Pfam" id="PF01207"/>
    </source>
</evidence>
<dbReference type="GO" id="GO:0000049">
    <property type="term" value="F:tRNA binding"/>
    <property type="evidence" value="ECO:0007669"/>
    <property type="project" value="UniProtKB-KW"/>
</dbReference>
<dbReference type="Gene3D" id="3.20.20.70">
    <property type="entry name" value="Aldolase class I"/>
    <property type="match status" value="1"/>
</dbReference>
<dbReference type="GO" id="GO:0050660">
    <property type="term" value="F:flavin adenine dinucleotide binding"/>
    <property type="evidence" value="ECO:0007669"/>
    <property type="project" value="InterPro"/>
</dbReference>
<keyword evidence="6" id="KW-0819">tRNA processing</keyword>
<comment type="catalytic activity">
    <reaction evidence="11">
        <text>a 5,6-dihydrouridine in tRNA + NAD(+) = a uridine in tRNA + NADH + H(+)</text>
        <dbReference type="Rhea" id="RHEA:54452"/>
        <dbReference type="Rhea" id="RHEA-COMP:13339"/>
        <dbReference type="Rhea" id="RHEA-COMP:13887"/>
        <dbReference type="ChEBI" id="CHEBI:15378"/>
        <dbReference type="ChEBI" id="CHEBI:57540"/>
        <dbReference type="ChEBI" id="CHEBI:57945"/>
        <dbReference type="ChEBI" id="CHEBI:65315"/>
        <dbReference type="ChEBI" id="CHEBI:74443"/>
    </reaction>
</comment>
<dbReference type="InterPro" id="IPR018517">
    <property type="entry name" value="tRNA_hU_synthase_CS"/>
</dbReference>
<dbReference type="InterPro" id="IPR035587">
    <property type="entry name" value="DUS-like_FMN-bd"/>
</dbReference>
<dbReference type="PANTHER" id="PTHR45846">
    <property type="entry name" value="TRNA-DIHYDROURIDINE(47) SYNTHASE [NAD(P)(+)]-LIKE"/>
    <property type="match status" value="1"/>
</dbReference>
<dbReference type="PANTHER" id="PTHR45846:SF1">
    <property type="entry name" value="TRNA-DIHYDROURIDINE(47) SYNTHASE [NAD(P)(+)]-LIKE"/>
    <property type="match status" value="1"/>
</dbReference>
<evidence type="ECO:0000256" key="9">
    <source>
        <dbReference type="ARBA" id="ARBA00023002"/>
    </source>
</evidence>
<evidence type="ECO:0000256" key="10">
    <source>
        <dbReference type="ARBA" id="ARBA00048205"/>
    </source>
</evidence>
<evidence type="ECO:0000256" key="1">
    <source>
        <dbReference type="ARBA" id="ARBA00001917"/>
    </source>
</evidence>
<feature type="domain" description="DUS-like FMN-binding" evidence="12">
    <location>
        <begin position="18"/>
        <end position="325"/>
    </location>
</feature>
<dbReference type="GO" id="GO:0017150">
    <property type="term" value="F:tRNA dihydrouridine synthase activity"/>
    <property type="evidence" value="ECO:0007669"/>
    <property type="project" value="InterPro"/>
</dbReference>